<name>A0AAX3ZY91_RHOER</name>
<accession>A0AAX3ZY91</accession>
<proteinExistence type="predicted"/>
<evidence type="ECO:0000313" key="2">
    <source>
        <dbReference type="Proteomes" id="UP001230933"/>
    </source>
</evidence>
<sequence length="321" mass="37050">MSQLAMSDSTAVRITQFVAQTVNSHLDRRGNDFMALNDAALGRRAAEVLSVATFRHVIRDEPVDRAEMLLRSFAHEGMISLKDRRVDALTVLADFLKRKYRNEHVYKAAITEKIFIGRHGIYNASIMNEFAVASSVIDTVIVNGSATAYEIKTELDSATKLRKQLLDYSRAFRRTFVVTHESLEHEYRNRLRDTSAGLIVLTRRGTLSKRIEATSDTRNLAIETMMKCLRKAEYTNLIDSYYGTSFSVQSVQHFKYYLEMSDRIDPVAFNKLFEQQLRQRTLRNPDLLKETSNSSLKQFYVQLNPNLSQHSKLNHWLRERV</sequence>
<gene>
    <name evidence="1" type="ORF">QIE55_31175</name>
</gene>
<evidence type="ECO:0000313" key="1">
    <source>
        <dbReference type="EMBL" id="WMN01763.1"/>
    </source>
</evidence>
<dbReference type="EMBL" id="CP124545">
    <property type="protein sequence ID" value="WMN01763.1"/>
    <property type="molecule type" value="Genomic_DNA"/>
</dbReference>
<organism evidence="1 2">
    <name type="scientific">Rhodococcus erythropolis</name>
    <name type="common">Arthrobacter picolinophilus</name>
    <dbReference type="NCBI Taxonomy" id="1833"/>
    <lineage>
        <taxon>Bacteria</taxon>
        <taxon>Bacillati</taxon>
        <taxon>Actinomycetota</taxon>
        <taxon>Actinomycetes</taxon>
        <taxon>Mycobacteriales</taxon>
        <taxon>Nocardiaceae</taxon>
        <taxon>Rhodococcus</taxon>
        <taxon>Rhodococcus erythropolis group</taxon>
    </lineage>
</organism>
<dbReference type="NCBIfam" id="NF033832">
    <property type="entry name" value="sce7726_fam"/>
    <property type="match status" value="1"/>
</dbReference>
<dbReference type="Proteomes" id="UP001230933">
    <property type="component" value="Chromosome"/>
</dbReference>
<protein>
    <submittedName>
        <fullName evidence="1">Sce7726 family protein</fullName>
    </submittedName>
</protein>
<dbReference type="InterPro" id="IPR047729">
    <property type="entry name" value="Sce7726-like"/>
</dbReference>
<dbReference type="AlphaFoldDB" id="A0AAX3ZY91"/>
<dbReference type="RefSeq" id="WP_308370841.1">
    <property type="nucleotide sequence ID" value="NZ_CP124545.1"/>
</dbReference>
<reference evidence="1" key="1">
    <citation type="submission" date="2023-08" db="EMBL/GenBank/DDBJ databases">
        <title>Isolation and Characterization of Rhodococcus erythropolis MGMM8.</title>
        <authorList>
            <person name="Diabankana R.G.C."/>
            <person name="Afordoanyi D.M."/>
            <person name="Validov S.Z."/>
        </authorList>
    </citation>
    <scope>NUCLEOTIDE SEQUENCE</scope>
    <source>
        <strain evidence="1">MGMM8</strain>
    </source>
</reference>